<evidence type="ECO:0000313" key="2">
    <source>
        <dbReference type="EMBL" id="MBN7812846.1"/>
    </source>
</evidence>
<dbReference type="Gene3D" id="1.20.1530.20">
    <property type="match status" value="1"/>
</dbReference>
<feature type="transmembrane region" description="Helical" evidence="1">
    <location>
        <begin position="232"/>
        <end position="260"/>
    </location>
</feature>
<dbReference type="PANTHER" id="PTHR18640">
    <property type="entry name" value="SOLUTE CARRIER FAMILY 10 MEMBER 7"/>
    <property type="match status" value="1"/>
</dbReference>
<keyword evidence="1" id="KW-1133">Transmembrane helix</keyword>
<feature type="transmembrane region" description="Helical" evidence="1">
    <location>
        <begin position="43"/>
        <end position="62"/>
    </location>
</feature>
<evidence type="ECO:0000256" key="1">
    <source>
        <dbReference type="SAM" id="Phobius"/>
    </source>
</evidence>
<dbReference type="InterPro" id="IPR038770">
    <property type="entry name" value="Na+/solute_symporter_sf"/>
</dbReference>
<reference evidence="2 3" key="1">
    <citation type="submission" date="2021-03" db="EMBL/GenBank/DDBJ databases">
        <title>novel species isolated from a fishpond in China.</title>
        <authorList>
            <person name="Lu H."/>
            <person name="Cai Z."/>
        </authorList>
    </citation>
    <scope>NUCLEOTIDE SEQUENCE [LARGE SCALE GENOMIC DNA]</scope>
    <source>
        <strain evidence="2 3">H41</strain>
    </source>
</reference>
<organism evidence="2 3">
    <name type="scientific">Algoriphagus oliviformis</name>
    <dbReference type="NCBI Taxonomy" id="2811231"/>
    <lineage>
        <taxon>Bacteria</taxon>
        <taxon>Pseudomonadati</taxon>
        <taxon>Bacteroidota</taxon>
        <taxon>Cytophagia</taxon>
        <taxon>Cytophagales</taxon>
        <taxon>Cyclobacteriaceae</taxon>
        <taxon>Algoriphagus</taxon>
    </lineage>
</organism>
<keyword evidence="1" id="KW-0472">Membrane</keyword>
<feature type="transmembrane region" description="Helical" evidence="1">
    <location>
        <begin position="74"/>
        <end position="98"/>
    </location>
</feature>
<gene>
    <name evidence="2" type="ORF">J0A68_17960</name>
</gene>
<protein>
    <submittedName>
        <fullName evidence="2">Bile acid:sodium symporter</fullName>
    </submittedName>
</protein>
<feature type="transmembrane region" description="Helical" evidence="1">
    <location>
        <begin position="281"/>
        <end position="301"/>
    </location>
</feature>
<comment type="caution">
    <text evidence="2">The sequence shown here is derived from an EMBL/GenBank/DDBJ whole genome shotgun (WGS) entry which is preliminary data.</text>
</comment>
<dbReference type="Proteomes" id="UP000664317">
    <property type="component" value="Unassembled WGS sequence"/>
</dbReference>
<dbReference type="Pfam" id="PF13593">
    <property type="entry name" value="SBF_like"/>
    <property type="match status" value="1"/>
</dbReference>
<evidence type="ECO:0000313" key="3">
    <source>
        <dbReference type="Proteomes" id="UP000664317"/>
    </source>
</evidence>
<dbReference type="PIRSF" id="PIRSF026166">
    <property type="entry name" value="UCP026166"/>
    <property type="match status" value="1"/>
</dbReference>
<feature type="transmembrane region" description="Helical" evidence="1">
    <location>
        <begin position="12"/>
        <end position="31"/>
    </location>
</feature>
<dbReference type="InterPro" id="IPR016833">
    <property type="entry name" value="Put_Na-Bile_cotransptr"/>
</dbReference>
<feature type="transmembrane region" description="Helical" evidence="1">
    <location>
        <begin position="307"/>
        <end position="325"/>
    </location>
</feature>
<dbReference type="RefSeq" id="WP_206579623.1">
    <property type="nucleotide sequence ID" value="NZ_JAFKCT010000009.1"/>
</dbReference>
<dbReference type="EMBL" id="JAFKCT010000009">
    <property type="protein sequence ID" value="MBN7812846.1"/>
    <property type="molecule type" value="Genomic_DNA"/>
</dbReference>
<sequence>MINKLAQTLQRVGINGFLLGLFAAIGLAAVLPEVGSSESGIPWKPMINLGIAFVFFFYGVKLDPVQLRSGLSNWRLHLLIQLATFLLFPLLVLVLLQVMPWIDEDFRLGISYLSALPSTVSASVVMVSIAGGNLPGAIFNASISSLLGVILTPAWMGYLDGGVAGDIDFWSTLGELTLKVILPVSLGVLSHGWLFPKLSSILPKLKYVDQTVIMMIVFTSFAESFSQRIFSAYAASTLLTVSVSVLAVFVLVWVVLELTTRVLGFSIQDRITTLFCGSKKSLVHGVVIGKVIFPDAAVLGLVLLPVMLYHIQQLILGSILAGYFGKRKAGQPVG</sequence>
<name>A0ABS3C8G1_9BACT</name>
<feature type="transmembrane region" description="Helical" evidence="1">
    <location>
        <begin position="110"/>
        <end position="130"/>
    </location>
</feature>
<dbReference type="PANTHER" id="PTHR18640:SF5">
    <property type="entry name" value="SODIUM_BILE ACID COTRANSPORTER 7"/>
    <property type="match status" value="1"/>
</dbReference>
<proteinExistence type="predicted"/>
<feature type="transmembrane region" description="Helical" evidence="1">
    <location>
        <begin position="137"/>
        <end position="156"/>
    </location>
</feature>
<keyword evidence="1" id="KW-0812">Transmembrane</keyword>
<accession>A0ABS3C8G1</accession>
<keyword evidence="3" id="KW-1185">Reference proteome</keyword>